<evidence type="ECO:0000313" key="2">
    <source>
        <dbReference type="Proteomes" id="UP000478052"/>
    </source>
</evidence>
<keyword evidence="2" id="KW-1185">Reference proteome</keyword>
<dbReference type="EMBL" id="VUJU01017518">
    <property type="protein sequence ID" value="KAF0682490.1"/>
    <property type="molecule type" value="Genomic_DNA"/>
</dbReference>
<dbReference type="PANTHER" id="PTHR47163:SF2">
    <property type="entry name" value="SI:DKEY-17M8.2"/>
    <property type="match status" value="1"/>
</dbReference>
<evidence type="ECO:0000313" key="1">
    <source>
        <dbReference type="EMBL" id="KAF0682490.1"/>
    </source>
</evidence>
<dbReference type="OrthoDB" id="424490at2759"/>
<organism evidence="1 2">
    <name type="scientific">Aphis craccivora</name>
    <name type="common">Cowpea aphid</name>
    <dbReference type="NCBI Taxonomy" id="307492"/>
    <lineage>
        <taxon>Eukaryota</taxon>
        <taxon>Metazoa</taxon>
        <taxon>Ecdysozoa</taxon>
        <taxon>Arthropoda</taxon>
        <taxon>Hexapoda</taxon>
        <taxon>Insecta</taxon>
        <taxon>Pterygota</taxon>
        <taxon>Neoptera</taxon>
        <taxon>Paraneoptera</taxon>
        <taxon>Hemiptera</taxon>
        <taxon>Sternorrhyncha</taxon>
        <taxon>Aphidomorpha</taxon>
        <taxon>Aphidoidea</taxon>
        <taxon>Aphididae</taxon>
        <taxon>Aphidini</taxon>
        <taxon>Aphis</taxon>
        <taxon>Aphis</taxon>
    </lineage>
</organism>
<feature type="non-terminal residue" evidence="1">
    <location>
        <position position="1"/>
    </location>
</feature>
<dbReference type="Proteomes" id="UP000478052">
    <property type="component" value="Unassembled WGS sequence"/>
</dbReference>
<accession>A0A6G0VHZ7</accession>
<reference evidence="1 2" key="1">
    <citation type="submission" date="2019-08" db="EMBL/GenBank/DDBJ databases">
        <title>Whole genome of Aphis craccivora.</title>
        <authorList>
            <person name="Voronova N.V."/>
            <person name="Shulinski R.S."/>
            <person name="Bandarenka Y.V."/>
            <person name="Zhorov D.G."/>
            <person name="Warner D."/>
        </authorList>
    </citation>
    <scope>NUCLEOTIDE SEQUENCE [LARGE SCALE GENOMIC DNA]</scope>
    <source>
        <strain evidence="1">180601</strain>
        <tissue evidence="1">Whole Body</tissue>
    </source>
</reference>
<dbReference type="AlphaFoldDB" id="A0A6G0VHZ7"/>
<name>A0A6G0VHZ7_APHCR</name>
<comment type="caution">
    <text evidence="1">The sequence shown here is derived from an EMBL/GenBank/DDBJ whole genome shotgun (WGS) entry which is preliminary data.</text>
</comment>
<protein>
    <submittedName>
        <fullName evidence="1">DnaJ subfamily C member 7</fullName>
    </submittedName>
</protein>
<dbReference type="PANTHER" id="PTHR47163">
    <property type="entry name" value="DDE_TNP_IS1595 DOMAIN-CONTAINING PROTEIN"/>
    <property type="match status" value="1"/>
</dbReference>
<sequence>YNHLTVNHSEHFVDPLTGADTQTIECIWSHLKMKILRKMHGTTSELLHRHLIEAWWRSVNVQDTFLKFLNDTKMFTYAKN</sequence>
<dbReference type="InterPro" id="IPR053164">
    <property type="entry name" value="IS1016-like_transposase"/>
</dbReference>
<feature type="non-terminal residue" evidence="1">
    <location>
        <position position="80"/>
    </location>
</feature>
<gene>
    <name evidence="1" type="ORF">FWK35_00037727</name>
</gene>
<proteinExistence type="predicted"/>